<dbReference type="InterPro" id="IPR038919">
    <property type="entry name" value="STB2/STB2"/>
</dbReference>
<name>A0A4V5NH02_9PEZI</name>
<keyword evidence="10" id="KW-1185">Reference proteome</keyword>
<feature type="coiled-coil region" evidence="5">
    <location>
        <begin position="1059"/>
        <end position="1093"/>
    </location>
</feature>
<dbReference type="PANTHER" id="PTHR31011:SF2">
    <property type="entry name" value="PROTEIN STB2-RELATED"/>
    <property type="match status" value="1"/>
</dbReference>
<feature type="region of interest" description="Disordered" evidence="6">
    <location>
        <begin position="847"/>
        <end position="870"/>
    </location>
</feature>
<dbReference type="STRING" id="331657.A0A4V5NH02"/>
<gene>
    <name evidence="9" type="ORF">B0A49_02220</name>
</gene>
<keyword evidence="5" id="KW-0175">Coiled coil</keyword>
<feature type="domain" description="STB6-like N-terminal" evidence="8">
    <location>
        <begin position="274"/>
        <end position="413"/>
    </location>
</feature>
<dbReference type="AlphaFoldDB" id="A0A4V5NH02"/>
<feature type="region of interest" description="Disordered" evidence="6">
    <location>
        <begin position="744"/>
        <end position="804"/>
    </location>
</feature>
<evidence type="ECO:0000256" key="5">
    <source>
        <dbReference type="SAM" id="Coils"/>
    </source>
</evidence>
<evidence type="ECO:0000256" key="1">
    <source>
        <dbReference type="ARBA" id="ARBA00004141"/>
    </source>
</evidence>
<keyword evidence="2 7" id="KW-0812">Transmembrane</keyword>
<organism evidence="9 10">
    <name type="scientific">Cryomyces minteri</name>
    <dbReference type="NCBI Taxonomy" id="331657"/>
    <lineage>
        <taxon>Eukaryota</taxon>
        <taxon>Fungi</taxon>
        <taxon>Dikarya</taxon>
        <taxon>Ascomycota</taxon>
        <taxon>Pezizomycotina</taxon>
        <taxon>Dothideomycetes</taxon>
        <taxon>Dothideomycetes incertae sedis</taxon>
        <taxon>Cryomyces</taxon>
    </lineage>
</organism>
<dbReference type="GO" id="GO:0070822">
    <property type="term" value="C:Sin3-type complex"/>
    <property type="evidence" value="ECO:0007669"/>
    <property type="project" value="TreeGrafter"/>
</dbReference>
<evidence type="ECO:0000313" key="10">
    <source>
        <dbReference type="Proteomes" id="UP000308768"/>
    </source>
</evidence>
<feature type="compositionally biased region" description="Polar residues" evidence="6">
    <location>
        <begin position="766"/>
        <end position="776"/>
    </location>
</feature>
<feature type="region of interest" description="Disordered" evidence="6">
    <location>
        <begin position="674"/>
        <end position="713"/>
    </location>
</feature>
<evidence type="ECO:0000256" key="6">
    <source>
        <dbReference type="SAM" id="MobiDB-lite"/>
    </source>
</evidence>
<feature type="transmembrane region" description="Helical" evidence="7">
    <location>
        <begin position="123"/>
        <end position="141"/>
    </location>
</feature>
<dbReference type="InterPro" id="IPR023271">
    <property type="entry name" value="Aquaporin-like"/>
</dbReference>
<dbReference type="OrthoDB" id="19806at2759"/>
<evidence type="ECO:0000256" key="2">
    <source>
        <dbReference type="ARBA" id="ARBA00022692"/>
    </source>
</evidence>
<evidence type="ECO:0000259" key="8">
    <source>
        <dbReference type="Pfam" id="PF25995"/>
    </source>
</evidence>
<evidence type="ECO:0000256" key="4">
    <source>
        <dbReference type="ARBA" id="ARBA00023136"/>
    </source>
</evidence>
<reference evidence="9 10" key="1">
    <citation type="submission" date="2017-03" db="EMBL/GenBank/DDBJ databases">
        <title>Genomes of endolithic fungi from Antarctica.</title>
        <authorList>
            <person name="Coleine C."/>
            <person name="Masonjones S."/>
            <person name="Stajich J.E."/>
        </authorList>
    </citation>
    <scope>NUCLEOTIDE SEQUENCE [LARGE SCALE GENOMIC DNA]</scope>
    <source>
        <strain evidence="9 10">CCFEE 5187</strain>
    </source>
</reference>
<dbReference type="SUPFAM" id="SSF81338">
    <property type="entry name" value="Aquaporin-like"/>
    <property type="match status" value="1"/>
</dbReference>
<feature type="compositionally biased region" description="Basic and acidic residues" evidence="6">
    <location>
        <begin position="678"/>
        <end position="690"/>
    </location>
</feature>
<protein>
    <recommendedName>
        <fullName evidence="8">STB6-like N-terminal domain-containing protein</fullName>
    </recommendedName>
</protein>
<comment type="caution">
    <text evidence="9">The sequence shown here is derived from an EMBL/GenBank/DDBJ whole genome shotgun (WGS) entry which is preliminary data.</text>
</comment>
<dbReference type="EMBL" id="NAJN01000207">
    <property type="protein sequence ID" value="TKA77039.1"/>
    <property type="molecule type" value="Genomic_DNA"/>
</dbReference>
<dbReference type="Pfam" id="PF25995">
    <property type="entry name" value="STB6_N"/>
    <property type="match status" value="1"/>
</dbReference>
<sequence>MFLFFAFAGTQVANAGSRNSANTTTGAATGFSPIVLLYIALAFGFSLMVNVWVFFRISGGLFNPAVTLAMAMVHGITLIRAFLLLIAQLAGSIFASFLVSVLFPTPFNVRTTLSAETSIVRGVFIEAVLTAELIFTIFMLAKEKHKATFIAPVGIGLALFVAELVGVFYTGGSLNPARSFGPCVVTGTFDQEHWIYCKLFSSSLPEEEAVLADLTKRAMLGLGPAAGAIIAVTFYKFIKILEYEVSNPCASDGDDEKEPRKIPDPEAGKTLAHQRLVLTDPVAFRYLEEDPSTTVLERRRQLEGYDCYIVEQWTTSRTHPTFCITTYTGDPSHKITVGVLSVPTDESAWSPRLRVYFKALNQYHARRRETPLGIITVTNLSGFPSSLTVIPVPDGDLKKHREDFLVNENLKRLGCSGRVGFTLGPPSSATVAKFHQLYRTSDKIPLYSAVIELVKLCQAALVLFANLEPEYADGLLCDVTEKAINDWWIELGSEHYNIEPHDGILGPTTVAALLGMLMGARNRLNAYGAPVAKDVFDTDATKRGIAYFQRSQRIRKSRRLDRQTLNRLHKATAKAASGGASWTVPRAVKSTVAELSGKGGEMVMDAVGRRDTAGIAEVETVDIERFVQLVNGERAKWLWYGKAMKSSSGSGDMFNRLPGDEGLIFQKDDQGGYAWSGKRRDSTNEESGTRKRDHASYYAGRPSVYPGMDDIDKSDQLRKQTVLKRASGRMTDARSGLGRIKDVVGLRGHGHHPKQSRDGIVDGAHQSPSHSNNNDSKPILRRTRSTPAGSPTSPQGADDTWDGTTLTQQITAPDTERREPFFTRILSETPHESRTTLFSTRSIIAEGDEQAELDASPAPEDTERSGTATAAPSITKSTYHGIDLDAVLPTARGPAEDIGLLLRRARSFSQYTTTRLQTPRNDNAYPRHLSFSIASDSILTWTPIASFSIHHDPVTPVDPKRMLTKELLLAFDAKLARASIALLSSDTGARAQRQLKQLQELSHQADLDIQELQSLYDPRLDVFEALKQRSGETITQTRQHLSEGVKEVETLAAKLEYELGGLRGKVEDVEDSVEEFEKRVRFVEDRVTELEAEGRARGEGWMGWVVKVILGRGSNGAV</sequence>
<feature type="transmembrane region" description="Helical" evidence="7">
    <location>
        <begin position="76"/>
        <end position="103"/>
    </location>
</feature>
<dbReference type="GO" id="GO:0016020">
    <property type="term" value="C:membrane"/>
    <property type="evidence" value="ECO:0007669"/>
    <property type="project" value="UniProtKB-SubCell"/>
</dbReference>
<dbReference type="GO" id="GO:0015267">
    <property type="term" value="F:channel activity"/>
    <property type="evidence" value="ECO:0007669"/>
    <property type="project" value="InterPro"/>
</dbReference>
<feature type="transmembrane region" description="Helical" evidence="7">
    <location>
        <begin position="148"/>
        <end position="169"/>
    </location>
</feature>
<feature type="compositionally biased region" description="Polar residues" evidence="6">
    <location>
        <begin position="785"/>
        <end position="795"/>
    </location>
</feature>
<accession>A0A4V5NH02</accession>
<evidence type="ECO:0000256" key="3">
    <source>
        <dbReference type="ARBA" id="ARBA00022989"/>
    </source>
</evidence>
<keyword evidence="4 7" id="KW-0472">Membrane</keyword>
<dbReference type="Pfam" id="PF00230">
    <property type="entry name" value="MIP"/>
    <property type="match status" value="1"/>
</dbReference>
<dbReference type="InterPro" id="IPR059025">
    <property type="entry name" value="STB6_N"/>
</dbReference>
<proteinExistence type="predicted"/>
<dbReference type="PRINTS" id="PR00783">
    <property type="entry name" value="MINTRINSICP"/>
</dbReference>
<dbReference type="Gene3D" id="1.20.1080.10">
    <property type="entry name" value="Glycerol uptake facilitator protein"/>
    <property type="match status" value="1"/>
</dbReference>
<evidence type="ECO:0000313" key="9">
    <source>
        <dbReference type="EMBL" id="TKA77039.1"/>
    </source>
</evidence>
<comment type="subcellular location">
    <subcellularLocation>
        <location evidence="1">Membrane</location>
        <topology evidence="1">Multi-pass membrane protein</topology>
    </subcellularLocation>
</comment>
<dbReference type="InterPro" id="IPR000425">
    <property type="entry name" value="MIP"/>
</dbReference>
<dbReference type="PANTHER" id="PTHR31011">
    <property type="entry name" value="PROTEIN STB2-RELATED"/>
    <property type="match status" value="1"/>
</dbReference>
<keyword evidence="3 7" id="KW-1133">Transmembrane helix</keyword>
<feature type="transmembrane region" description="Helical" evidence="7">
    <location>
        <begin position="31"/>
        <end position="55"/>
    </location>
</feature>
<evidence type="ECO:0000256" key="7">
    <source>
        <dbReference type="SAM" id="Phobius"/>
    </source>
</evidence>
<dbReference type="Proteomes" id="UP000308768">
    <property type="component" value="Unassembled WGS sequence"/>
</dbReference>